<evidence type="ECO:0000313" key="3">
    <source>
        <dbReference type="Proteomes" id="UP000094609"/>
    </source>
</evidence>
<dbReference type="EMBL" id="CP017111">
    <property type="protein sequence ID" value="AOO65516.1"/>
    <property type="molecule type" value="Genomic_DNA"/>
</dbReference>
<gene>
    <name evidence="2" type="ORF">SHALO_1745</name>
</gene>
<protein>
    <submittedName>
        <fullName evidence="2">Outer membrane lipoprotein carrier protein LolA</fullName>
    </submittedName>
</protein>
<dbReference type="AlphaFoldDB" id="A0A1D7TKK1"/>
<dbReference type="RefSeq" id="WP_069478196.1">
    <property type="nucleotide sequence ID" value="NZ_CP017111.1"/>
</dbReference>
<dbReference type="PATRIC" id="fig|1193502.14.peg.1771"/>
<proteinExistence type="predicted"/>
<evidence type="ECO:0000313" key="2">
    <source>
        <dbReference type="EMBL" id="AOO65516.1"/>
    </source>
</evidence>
<dbReference type="InterPro" id="IPR004564">
    <property type="entry name" value="OM_lipoprot_carrier_LolA-like"/>
</dbReference>
<dbReference type="CDD" id="cd16325">
    <property type="entry name" value="LolA"/>
    <property type="match status" value="1"/>
</dbReference>
<evidence type="ECO:0000256" key="1">
    <source>
        <dbReference type="ARBA" id="ARBA00022729"/>
    </source>
</evidence>
<dbReference type="Pfam" id="PF03548">
    <property type="entry name" value="LolA"/>
    <property type="match status" value="1"/>
</dbReference>
<keyword evidence="1" id="KW-0732">Signal</keyword>
<accession>A0A1D7TKK1</accession>
<dbReference type="NCBIfam" id="NF000666">
    <property type="entry name" value="PRK00031.2-4"/>
    <property type="match status" value="1"/>
</dbReference>
<reference evidence="3" key="1">
    <citation type="submission" date="2016-08" db="EMBL/GenBank/DDBJ databases">
        <title>Complete genome sequence of the organohalide-respiring Epsilonproteobacterium Sulfurospirillum halorespirans.</title>
        <authorList>
            <person name="Goris T."/>
            <person name="Zimmermann J."/>
            <person name="Schenz B."/>
            <person name="Lemos M."/>
            <person name="Hackermueller J."/>
            <person name="Diekert G."/>
        </authorList>
    </citation>
    <scope>NUCLEOTIDE SEQUENCE [LARGE SCALE GENOMIC DNA]</scope>
    <source>
        <strain>DSM 13726</strain>
        <strain evidence="3">PCE-M2</strain>
    </source>
</reference>
<dbReference type="Gene3D" id="2.50.20.10">
    <property type="entry name" value="Lipoprotein localisation LolA/LolB/LppX"/>
    <property type="match status" value="2"/>
</dbReference>
<dbReference type="KEGG" id="shal:SHALO_1745"/>
<dbReference type="PANTHER" id="PTHR35869:SF1">
    <property type="entry name" value="OUTER-MEMBRANE LIPOPROTEIN CARRIER PROTEIN"/>
    <property type="match status" value="1"/>
</dbReference>
<dbReference type="PANTHER" id="PTHR35869">
    <property type="entry name" value="OUTER-MEMBRANE LIPOPROTEIN CARRIER PROTEIN"/>
    <property type="match status" value="1"/>
</dbReference>
<keyword evidence="2" id="KW-0449">Lipoprotein</keyword>
<sequence length="171" mass="20334">MRFFGMFLFLTTLLFAKIEHFKTIQSDFTQKVTNDQNKTIVYEGTFYATNDKKALWIYEKPVSKKIYFNNTRVLIIEPELEQVIITTLENTPNIAQLLQEAKEVTPNRYITHYQETTYTIHTQKEQIEKVSYRDKLDNAVEILFTNQSTNLFLDEELFRAEIPRGYDIVRE</sequence>
<dbReference type="Proteomes" id="UP000094609">
    <property type="component" value="Chromosome"/>
</dbReference>
<organism evidence="2 3">
    <name type="scientific">Sulfurospirillum halorespirans DSM 13726</name>
    <dbReference type="NCBI Taxonomy" id="1193502"/>
    <lineage>
        <taxon>Bacteria</taxon>
        <taxon>Pseudomonadati</taxon>
        <taxon>Campylobacterota</taxon>
        <taxon>Epsilonproteobacteria</taxon>
        <taxon>Campylobacterales</taxon>
        <taxon>Sulfurospirillaceae</taxon>
        <taxon>Sulfurospirillum</taxon>
    </lineage>
</organism>
<name>A0A1D7TKK1_9BACT</name>
<keyword evidence="3" id="KW-1185">Reference proteome</keyword>
<dbReference type="STRING" id="1193502.SHALO_1745"/>
<dbReference type="SUPFAM" id="SSF89392">
    <property type="entry name" value="Prokaryotic lipoproteins and lipoprotein localization factors"/>
    <property type="match status" value="1"/>
</dbReference>
<dbReference type="InterPro" id="IPR029046">
    <property type="entry name" value="LolA/LolB/LppX"/>
</dbReference>
<dbReference type="NCBIfam" id="NF000663">
    <property type="entry name" value="PRK00031.2-1"/>
    <property type="match status" value="1"/>
</dbReference>